<dbReference type="CDD" id="cd07814">
    <property type="entry name" value="SRPBCC_CalC_Aha1-like"/>
    <property type="match status" value="1"/>
</dbReference>
<feature type="domain" description="Activator of Hsp90 ATPase homologue 1/2-like C-terminal" evidence="2">
    <location>
        <begin position="10"/>
        <end position="145"/>
    </location>
</feature>
<evidence type="ECO:0000256" key="1">
    <source>
        <dbReference type="ARBA" id="ARBA00006817"/>
    </source>
</evidence>
<protein>
    <recommendedName>
        <fullName evidence="2">Activator of Hsp90 ATPase homologue 1/2-like C-terminal domain-containing protein</fullName>
    </recommendedName>
</protein>
<evidence type="ECO:0000259" key="2">
    <source>
        <dbReference type="Pfam" id="PF08327"/>
    </source>
</evidence>
<accession>A0A919Y6Z0</accession>
<dbReference type="InterPro" id="IPR023393">
    <property type="entry name" value="START-like_dom_sf"/>
</dbReference>
<dbReference type="Gene3D" id="3.30.530.20">
    <property type="match status" value="1"/>
</dbReference>
<evidence type="ECO:0000313" key="3">
    <source>
        <dbReference type="EMBL" id="GIO45454.1"/>
    </source>
</evidence>
<gene>
    <name evidence="3" type="ORF">J34TS1_02190</name>
</gene>
<dbReference type="SUPFAM" id="SSF55961">
    <property type="entry name" value="Bet v1-like"/>
    <property type="match status" value="1"/>
</dbReference>
<proteinExistence type="inferred from homology"/>
<sequence>MTIKQEIHIDASPHTVWNAWTNPDLITVWFAPAARVEPVVGGRFELYFDPADPKRMNTAGCRIIAMNAPNQFAFEWKGPDPFADVMNIPGQLTWVEIMLKPCAGDTTRLQMKHSGWGASSDWQEAKAWHVEAWKQVLVSLKSAVESGEGDHCCG</sequence>
<name>A0A919Y6Z0_9BACL</name>
<comment type="similarity">
    <text evidence="1">Belongs to the AHA1 family.</text>
</comment>
<comment type="caution">
    <text evidence="3">The sequence shown here is derived from an EMBL/GenBank/DDBJ whole genome shotgun (WGS) entry which is preliminary data.</text>
</comment>
<dbReference type="RefSeq" id="WP_212976631.1">
    <property type="nucleotide sequence ID" value="NZ_AP025343.1"/>
</dbReference>
<dbReference type="EMBL" id="BORT01000001">
    <property type="protein sequence ID" value="GIO45454.1"/>
    <property type="molecule type" value="Genomic_DNA"/>
</dbReference>
<organism evidence="3 4">
    <name type="scientific">Paenibacillus azoreducens</name>
    <dbReference type="NCBI Taxonomy" id="116718"/>
    <lineage>
        <taxon>Bacteria</taxon>
        <taxon>Bacillati</taxon>
        <taxon>Bacillota</taxon>
        <taxon>Bacilli</taxon>
        <taxon>Bacillales</taxon>
        <taxon>Paenibacillaceae</taxon>
        <taxon>Paenibacillus</taxon>
    </lineage>
</organism>
<dbReference type="InterPro" id="IPR013538">
    <property type="entry name" value="ASHA1/2-like_C"/>
</dbReference>
<keyword evidence="4" id="KW-1185">Reference proteome</keyword>
<dbReference type="Pfam" id="PF08327">
    <property type="entry name" value="AHSA1"/>
    <property type="match status" value="1"/>
</dbReference>
<evidence type="ECO:0000313" key="4">
    <source>
        <dbReference type="Proteomes" id="UP000682811"/>
    </source>
</evidence>
<dbReference type="AlphaFoldDB" id="A0A919Y6Z0"/>
<reference evidence="3 4" key="1">
    <citation type="submission" date="2021-03" db="EMBL/GenBank/DDBJ databases">
        <title>Antimicrobial resistance genes in bacteria isolated from Japanese honey, and their potential for conferring macrolide and lincosamide resistance in the American foulbrood pathogen Paenibacillus larvae.</title>
        <authorList>
            <person name="Okamoto M."/>
            <person name="Kumagai M."/>
            <person name="Kanamori H."/>
            <person name="Takamatsu D."/>
        </authorList>
    </citation>
    <scope>NUCLEOTIDE SEQUENCE [LARGE SCALE GENOMIC DNA]</scope>
    <source>
        <strain evidence="3 4">J34TS1</strain>
    </source>
</reference>
<dbReference type="Proteomes" id="UP000682811">
    <property type="component" value="Unassembled WGS sequence"/>
</dbReference>